<keyword evidence="2" id="KW-0812">Transmembrane</keyword>
<keyword evidence="2" id="KW-1133">Transmembrane helix</keyword>
<evidence type="ECO:0000256" key="1">
    <source>
        <dbReference type="SAM" id="MobiDB-lite"/>
    </source>
</evidence>
<dbReference type="Proteomes" id="UP001597168">
    <property type="component" value="Unassembled WGS sequence"/>
</dbReference>
<dbReference type="RefSeq" id="WP_380722473.1">
    <property type="nucleotide sequence ID" value="NZ_JBHTLK010000034.1"/>
</dbReference>
<comment type="caution">
    <text evidence="3">The sequence shown here is derived from an EMBL/GenBank/DDBJ whole genome shotgun (WGS) entry which is preliminary data.</text>
</comment>
<name>A0ABW3QRH2_9PSEU</name>
<feature type="compositionally biased region" description="Pro residues" evidence="1">
    <location>
        <begin position="59"/>
        <end position="68"/>
    </location>
</feature>
<feature type="compositionally biased region" description="Low complexity" evidence="1">
    <location>
        <begin position="17"/>
        <end position="35"/>
    </location>
</feature>
<organism evidence="3 4">
    <name type="scientific">Saccharothrix hoggarensis</name>
    <dbReference type="NCBI Taxonomy" id="913853"/>
    <lineage>
        <taxon>Bacteria</taxon>
        <taxon>Bacillati</taxon>
        <taxon>Actinomycetota</taxon>
        <taxon>Actinomycetes</taxon>
        <taxon>Pseudonocardiales</taxon>
        <taxon>Pseudonocardiaceae</taxon>
        <taxon>Saccharothrix</taxon>
    </lineage>
</organism>
<proteinExistence type="predicted"/>
<feature type="region of interest" description="Disordered" evidence="1">
    <location>
        <begin position="1"/>
        <end position="83"/>
    </location>
</feature>
<protein>
    <submittedName>
        <fullName evidence="3">Uncharacterized protein</fullName>
    </submittedName>
</protein>
<accession>A0ABW3QRH2</accession>
<evidence type="ECO:0000313" key="4">
    <source>
        <dbReference type="Proteomes" id="UP001597168"/>
    </source>
</evidence>
<gene>
    <name evidence="3" type="ORF">ACFQ3T_09650</name>
</gene>
<evidence type="ECO:0000313" key="3">
    <source>
        <dbReference type="EMBL" id="MFD1147387.1"/>
    </source>
</evidence>
<evidence type="ECO:0000256" key="2">
    <source>
        <dbReference type="SAM" id="Phobius"/>
    </source>
</evidence>
<feature type="transmembrane region" description="Helical" evidence="2">
    <location>
        <begin position="90"/>
        <end position="112"/>
    </location>
</feature>
<reference evidence="4" key="1">
    <citation type="journal article" date="2019" name="Int. J. Syst. Evol. Microbiol.">
        <title>The Global Catalogue of Microorganisms (GCM) 10K type strain sequencing project: providing services to taxonomists for standard genome sequencing and annotation.</title>
        <authorList>
            <consortium name="The Broad Institute Genomics Platform"/>
            <consortium name="The Broad Institute Genome Sequencing Center for Infectious Disease"/>
            <person name="Wu L."/>
            <person name="Ma J."/>
        </authorList>
    </citation>
    <scope>NUCLEOTIDE SEQUENCE [LARGE SCALE GENOMIC DNA]</scope>
    <source>
        <strain evidence="4">CCUG 60214</strain>
    </source>
</reference>
<dbReference type="EMBL" id="JBHTLK010000034">
    <property type="protein sequence ID" value="MFD1147387.1"/>
    <property type="molecule type" value="Genomic_DNA"/>
</dbReference>
<sequence length="198" mass="21209">MTTPEPNHRGTPPVPAPTSASADQPAVDQQPAAAPWGTEPQPAPWATGPQLAEAHPAQHPYPPHPEFPPNLFQPEMRQPSATRSGGRVPIVVLTALAVVFAVVAGVFTALYASERAELDRTTATRADRERALADVTAQQAEADRTLDTTRSRETTLTAEHDLLTECVDAAKGYFDLPPGPSPESSRLFGVMYDVCPQI</sequence>
<keyword evidence="4" id="KW-1185">Reference proteome</keyword>
<keyword evidence="2" id="KW-0472">Membrane</keyword>